<sequence length="311" mass="34235">MAPTGTAYTEFKTYLGPALFNTQHRVEVLGIGDVELEIRRSNSASAKRKGRMTSTITLHNVLHAPGCVTNIFGGPILDYYGLVTNNEGGKLTDLETGATVALLDKPFLWKFWLKGQKRGLTSLDPNGLYAISASWSDAERTRWEEQQQNVAASSATIGAPTSAVLPASSASQVPTSKASPPYTAVEKAFIKDNFRDEFHFLRDHGLSIYKDEDRDEGRRIARAIMSAEGEGGSDQDIDDGDEGNDFLADLEADPMSHLADRFFSEEQLDFIKKHYRHSGNFLLTHGLKPFDDEDCKEGVAIARAFMGGHDE</sequence>
<accession>A0AAV9J9J2</accession>
<evidence type="ECO:0000313" key="1">
    <source>
        <dbReference type="EMBL" id="KAK4541571.1"/>
    </source>
</evidence>
<organism evidence="1 2">
    <name type="scientific">Oleoguttula mirabilis</name>
    <dbReference type="NCBI Taxonomy" id="1507867"/>
    <lineage>
        <taxon>Eukaryota</taxon>
        <taxon>Fungi</taxon>
        <taxon>Dikarya</taxon>
        <taxon>Ascomycota</taxon>
        <taxon>Pezizomycotina</taxon>
        <taxon>Dothideomycetes</taxon>
        <taxon>Dothideomycetidae</taxon>
        <taxon>Mycosphaerellales</taxon>
        <taxon>Teratosphaeriaceae</taxon>
        <taxon>Oleoguttula</taxon>
    </lineage>
</organism>
<evidence type="ECO:0000313" key="2">
    <source>
        <dbReference type="Proteomes" id="UP001324427"/>
    </source>
</evidence>
<dbReference type="EMBL" id="JAVFHQ010000051">
    <property type="protein sequence ID" value="KAK4541571.1"/>
    <property type="molecule type" value="Genomic_DNA"/>
</dbReference>
<proteinExistence type="predicted"/>
<dbReference type="PANTHER" id="PTHR40628">
    <property type="entry name" value="CHROMO DOMAIN-CONTAINING PROTEIN"/>
    <property type="match status" value="1"/>
</dbReference>
<reference evidence="1 2" key="1">
    <citation type="submission" date="2021-11" db="EMBL/GenBank/DDBJ databases">
        <title>Black yeast isolated from Biological Soil Crust.</title>
        <authorList>
            <person name="Kurbessoian T."/>
        </authorList>
    </citation>
    <scope>NUCLEOTIDE SEQUENCE [LARGE SCALE GENOMIC DNA]</scope>
    <source>
        <strain evidence="1 2">CCFEE 5522</strain>
    </source>
</reference>
<keyword evidence="2" id="KW-1185">Reference proteome</keyword>
<dbReference type="AlphaFoldDB" id="A0AAV9J9J2"/>
<gene>
    <name evidence="1" type="ORF">LTR36_007868</name>
</gene>
<protein>
    <submittedName>
        <fullName evidence="1">Uncharacterized protein</fullName>
    </submittedName>
</protein>
<dbReference type="Proteomes" id="UP001324427">
    <property type="component" value="Unassembled WGS sequence"/>
</dbReference>
<name>A0AAV9J9J2_9PEZI</name>
<comment type="caution">
    <text evidence="1">The sequence shown here is derived from an EMBL/GenBank/DDBJ whole genome shotgun (WGS) entry which is preliminary data.</text>
</comment>
<dbReference type="PANTHER" id="PTHR40628:SF1">
    <property type="entry name" value="CHROMO DOMAIN-CONTAINING PROTEIN"/>
    <property type="match status" value="1"/>
</dbReference>